<dbReference type="InterPro" id="IPR001952">
    <property type="entry name" value="Alkaline_phosphatase"/>
</dbReference>
<evidence type="ECO:0000256" key="6">
    <source>
        <dbReference type="SAM" id="SignalP"/>
    </source>
</evidence>
<feature type="region of interest" description="Disordered" evidence="5">
    <location>
        <begin position="459"/>
        <end position="493"/>
    </location>
</feature>
<dbReference type="OrthoDB" id="9794455at2"/>
<feature type="compositionally biased region" description="Polar residues" evidence="5">
    <location>
        <begin position="462"/>
        <end position="483"/>
    </location>
</feature>
<proteinExistence type="inferred from homology"/>
<dbReference type="PRINTS" id="PR00113">
    <property type="entry name" value="ALKPHPHTASE"/>
</dbReference>
<dbReference type="PANTHER" id="PTHR11596">
    <property type="entry name" value="ALKALINE PHOSPHATASE"/>
    <property type="match status" value="1"/>
</dbReference>
<feature type="chain" id="PRO_5015153349" evidence="6">
    <location>
        <begin position="20"/>
        <end position="691"/>
    </location>
</feature>
<dbReference type="NCBIfam" id="TIGR04183">
    <property type="entry name" value="Por_Secre_tail"/>
    <property type="match status" value="1"/>
</dbReference>
<comment type="similarity">
    <text evidence="4">Belongs to the alkaline phosphatase family.</text>
</comment>
<reference evidence="8 9" key="1">
    <citation type="submission" date="2018-03" db="EMBL/GenBank/DDBJ databases">
        <title>Genomic Encyclopedia of Type Strains, Phase III (KMG-III): the genomes of soil and plant-associated and newly described type strains.</title>
        <authorList>
            <person name="Whitman W."/>
        </authorList>
    </citation>
    <scope>NUCLEOTIDE SEQUENCE [LARGE SCALE GENOMIC DNA]</scope>
    <source>
        <strain evidence="8 9">CGMCC 1.12700</strain>
    </source>
</reference>
<gene>
    <name evidence="8" type="ORF">B0I18_10919</name>
</gene>
<protein>
    <submittedName>
        <fullName evidence="8">Putative secreted protein (Por secretion system target)</fullName>
    </submittedName>
</protein>
<feature type="signal peptide" evidence="6">
    <location>
        <begin position="1"/>
        <end position="19"/>
    </location>
</feature>
<keyword evidence="9" id="KW-1185">Reference proteome</keyword>
<keyword evidence="3" id="KW-0479">Metal-binding</keyword>
<feature type="binding site" evidence="3">
    <location>
        <position position="144"/>
    </location>
    <ligand>
        <name>Mg(2+)</name>
        <dbReference type="ChEBI" id="CHEBI:18420"/>
    </ligand>
</feature>
<evidence type="ECO:0000259" key="7">
    <source>
        <dbReference type="Pfam" id="PF18962"/>
    </source>
</evidence>
<feature type="binding site" evidence="3">
    <location>
        <position position="336"/>
    </location>
    <ligand>
        <name>Mg(2+)</name>
        <dbReference type="ChEBI" id="CHEBI:18420"/>
    </ligand>
</feature>
<evidence type="ECO:0000256" key="4">
    <source>
        <dbReference type="RuleBase" id="RU003946"/>
    </source>
</evidence>
<feature type="binding site" evidence="3">
    <location>
        <position position="33"/>
    </location>
    <ligand>
        <name>Mg(2+)</name>
        <dbReference type="ChEBI" id="CHEBI:18420"/>
    </ligand>
</feature>
<dbReference type="InterPro" id="IPR017850">
    <property type="entry name" value="Alkaline_phosphatase_core_sf"/>
</dbReference>
<evidence type="ECO:0000256" key="5">
    <source>
        <dbReference type="SAM" id="MobiDB-lite"/>
    </source>
</evidence>
<comment type="caution">
    <text evidence="8">The sequence shown here is derived from an EMBL/GenBank/DDBJ whole genome shotgun (WGS) entry which is preliminary data.</text>
</comment>
<evidence type="ECO:0000313" key="8">
    <source>
        <dbReference type="EMBL" id="PSK90014.1"/>
    </source>
</evidence>
<evidence type="ECO:0000256" key="2">
    <source>
        <dbReference type="PIRSR" id="PIRSR601952-1"/>
    </source>
</evidence>
<accession>A0A2P8CYF9</accession>
<dbReference type="SMART" id="SM00098">
    <property type="entry name" value="alkPPc"/>
    <property type="match status" value="1"/>
</dbReference>
<dbReference type="PANTHER" id="PTHR11596:SF5">
    <property type="entry name" value="ALKALINE PHOSPHATASE"/>
    <property type="match status" value="1"/>
</dbReference>
<dbReference type="InterPro" id="IPR026444">
    <property type="entry name" value="Secre_tail"/>
</dbReference>
<dbReference type="Pfam" id="PF00245">
    <property type="entry name" value="Alk_phosphatase"/>
    <property type="match status" value="1"/>
</dbReference>
<dbReference type="SUPFAM" id="SSF53649">
    <property type="entry name" value="Alkaline phosphatase-like"/>
    <property type="match status" value="1"/>
</dbReference>
<dbReference type="RefSeq" id="WP_106524362.1">
    <property type="nucleotide sequence ID" value="NZ_PYGD01000009.1"/>
</dbReference>
<keyword evidence="1" id="KW-0597">Phosphoprotein</keyword>
<organism evidence="8 9">
    <name type="scientific">Taibaiella chishuiensis</name>
    <dbReference type="NCBI Taxonomy" id="1434707"/>
    <lineage>
        <taxon>Bacteria</taxon>
        <taxon>Pseudomonadati</taxon>
        <taxon>Bacteroidota</taxon>
        <taxon>Chitinophagia</taxon>
        <taxon>Chitinophagales</taxon>
        <taxon>Chitinophagaceae</taxon>
        <taxon>Taibaiella</taxon>
    </lineage>
</organism>
<feature type="binding site" evidence="3">
    <location>
        <position position="345"/>
    </location>
    <ligand>
        <name>Zn(2+)</name>
        <dbReference type="ChEBI" id="CHEBI:29105"/>
        <label>2</label>
    </ligand>
</feature>
<feature type="binding site" evidence="3">
    <location>
        <position position="142"/>
    </location>
    <ligand>
        <name>Mg(2+)</name>
        <dbReference type="ChEBI" id="CHEBI:18420"/>
    </ligand>
</feature>
<evidence type="ECO:0000256" key="1">
    <source>
        <dbReference type="ARBA" id="ARBA00022553"/>
    </source>
</evidence>
<keyword evidence="6" id="KW-0732">Signal</keyword>
<dbReference type="CDD" id="cd16012">
    <property type="entry name" value="ALP"/>
    <property type="match status" value="1"/>
</dbReference>
<dbReference type="EMBL" id="PYGD01000009">
    <property type="protein sequence ID" value="PSK90014.1"/>
    <property type="molecule type" value="Genomic_DNA"/>
</dbReference>
<dbReference type="GO" id="GO:0004035">
    <property type="term" value="F:alkaline phosphatase activity"/>
    <property type="evidence" value="ECO:0007669"/>
    <property type="project" value="TreeGrafter"/>
</dbReference>
<dbReference type="Gene3D" id="3.40.720.10">
    <property type="entry name" value="Alkaline Phosphatase, subunit A"/>
    <property type="match status" value="2"/>
</dbReference>
<evidence type="ECO:0000256" key="3">
    <source>
        <dbReference type="PIRSR" id="PIRSR601952-2"/>
    </source>
</evidence>
<comment type="cofactor">
    <cofactor evidence="3">
        <name>Zn(2+)</name>
        <dbReference type="ChEBI" id="CHEBI:29105"/>
    </cofactor>
    <text evidence="3">Binds 2 Zn(2+) ions.</text>
</comment>
<keyword evidence="3" id="KW-0862">Zinc</keyword>
<name>A0A2P8CYF9_9BACT</name>
<feature type="domain" description="Secretion system C-terminal sorting" evidence="7">
    <location>
        <begin position="612"/>
        <end position="689"/>
    </location>
</feature>
<keyword evidence="3" id="KW-0460">Magnesium</keyword>
<dbReference type="Pfam" id="PF18962">
    <property type="entry name" value="Por_Secre_tail"/>
    <property type="match status" value="1"/>
</dbReference>
<dbReference type="GO" id="GO:0046872">
    <property type="term" value="F:metal ion binding"/>
    <property type="evidence" value="ECO:0007669"/>
    <property type="project" value="UniProtKB-KW"/>
</dbReference>
<dbReference type="Proteomes" id="UP000240572">
    <property type="component" value="Unassembled WGS sequence"/>
</dbReference>
<dbReference type="AlphaFoldDB" id="A0A2P8CYF9"/>
<comment type="cofactor">
    <cofactor evidence="3">
        <name>Mg(2+)</name>
        <dbReference type="ChEBI" id="CHEBI:18420"/>
    </cofactor>
    <text evidence="3">Binds 1 Mg(2+) ion.</text>
</comment>
<feature type="active site" description="Phosphoserine intermediate" evidence="2">
    <location>
        <position position="88"/>
    </location>
</feature>
<feature type="binding site" evidence="3">
    <location>
        <position position="33"/>
    </location>
    <ligand>
        <name>Zn(2+)</name>
        <dbReference type="ChEBI" id="CHEBI:29105"/>
        <label>2</label>
    </ligand>
</feature>
<evidence type="ECO:0000313" key="9">
    <source>
        <dbReference type="Proteomes" id="UP000240572"/>
    </source>
</evidence>
<sequence length="691" mass="73684">MKKILSTAVVLALGIQSFAQGTQPKNVVMFIGDGFGISAKTAARMSLGQGTPGKRFTDDAGFHILALDKLKYNGTLTTHSLNSWITDSGPGASAYACGKPGKLDNESISFNVSTSTPVETILEMAKKQGYAVGLVTTTRITHATPATFGSHIWFRDLEDYIAAQFISSTQAQYEEIFNAPASLIKPYNAARDWALPAPKATVEIDVLLGGGSRHFLPKSYNDTIKNAAGTAIVDASGAVVKQTGKRTDSVNLISLAQARGYQYVNSRDALLNLDVSQFTSSNNKKLIGLFNASHVNYEQDRQMNAQWEPSLPEMTEMAIKVLKAKGGTKGFFLLVEGGRIDHLEHANSGGITVVSGSPNNLYTVDADKRSYVGGGEAVYGVTPATPRHDTVYGSDYLIKEVLAFDYSVAQARKLLAETTSQTLIFSSSDHECGGTAIVGLHDQADAQQNATRIRTYALGPKQNGNSASSGGAATPTTVANPAGTTRGDIDFGTTSPNGWYPNYTTYTIQGRTEELWPRVDTAGRRIVVSYASNPITNGNGDKAGGTPGNHTPMDVWVGAEDNAGGAFASQITGKGQLDNTYLTHIMASFLGLDPTGLKPGVDGQNQIGELNLYPNPADNDVAIELVLREKATIQVNVSNITGQIIHRLPVQELNAGTRTWHYNTSALPGGIYLINVLSADGKISKKLVVTH</sequence>
<feature type="binding site" evidence="3">
    <location>
        <position position="341"/>
    </location>
    <ligand>
        <name>Zn(2+)</name>
        <dbReference type="ChEBI" id="CHEBI:29105"/>
        <label>2</label>
    </ligand>
</feature>